<dbReference type="Proteomes" id="UP000648187">
    <property type="component" value="Unassembled WGS sequence"/>
</dbReference>
<evidence type="ECO:0000313" key="2">
    <source>
        <dbReference type="Proteomes" id="UP000648187"/>
    </source>
</evidence>
<organism evidence="1 2">
    <name type="scientific">Spodoptera exigua</name>
    <name type="common">Beet armyworm</name>
    <name type="synonym">Noctua fulgens</name>
    <dbReference type="NCBI Taxonomy" id="7107"/>
    <lineage>
        <taxon>Eukaryota</taxon>
        <taxon>Metazoa</taxon>
        <taxon>Ecdysozoa</taxon>
        <taxon>Arthropoda</taxon>
        <taxon>Hexapoda</taxon>
        <taxon>Insecta</taxon>
        <taxon>Pterygota</taxon>
        <taxon>Neoptera</taxon>
        <taxon>Endopterygota</taxon>
        <taxon>Lepidoptera</taxon>
        <taxon>Glossata</taxon>
        <taxon>Ditrysia</taxon>
        <taxon>Noctuoidea</taxon>
        <taxon>Noctuidae</taxon>
        <taxon>Amphipyrinae</taxon>
        <taxon>Spodoptera</taxon>
    </lineage>
</organism>
<gene>
    <name evidence="1" type="ORF">HW555_013366</name>
</gene>
<protein>
    <submittedName>
        <fullName evidence="1">Uncharacterized protein</fullName>
    </submittedName>
</protein>
<feature type="non-terminal residue" evidence="1">
    <location>
        <position position="1"/>
    </location>
</feature>
<proteinExistence type="predicted"/>
<keyword evidence="2" id="KW-1185">Reference proteome</keyword>
<sequence length="115" mass="13156">QRFPLKEFYVLSSVEISQEVNPPVSFEGYFSRRGFSSSIDTILWRLPSEALIMITPSCDQQERIPKCCRALVKMDCLVFVRNSLTEILVPLKPVLAFQTLDLTSQQENLTRMGRG</sequence>
<dbReference type="EMBL" id="JACKWZ010000631">
    <property type="protein sequence ID" value="KAF9406167.1"/>
    <property type="molecule type" value="Genomic_DNA"/>
</dbReference>
<dbReference type="AlphaFoldDB" id="A0A835G5G9"/>
<accession>A0A835G5G9</accession>
<comment type="caution">
    <text evidence="1">The sequence shown here is derived from an EMBL/GenBank/DDBJ whole genome shotgun (WGS) entry which is preliminary data.</text>
</comment>
<reference evidence="1" key="1">
    <citation type="submission" date="2020-08" db="EMBL/GenBank/DDBJ databases">
        <title>Spodoptera exigua strain:BAW_Kor-Di-RS1 Genome sequencing and assembly.</title>
        <authorList>
            <person name="Kim J."/>
            <person name="Nam H.Y."/>
            <person name="Kwon M."/>
            <person name="Choi J.H."/>
            <person name="Cho S.R."/>
            <person name="Kim G.-H."/>
        </authorList>
    </citation>
    <scope>NUCLEOTIDE SEQUENCE</scope>
    <source>
        <strain evidence="1">BAW_Kor-Di-RS1</strain>
        <tissue evidence="1">Whole-body</tissue>
    </source>
</reference>
<evidence type="ECO:0000313" key="1">
    <source>
        <dbReference type="EMBL" id="KAF9406167.1"/>
    </source>
</evidence>
<name>A0A835G5G9_SPOEX</name>